<comment type="function">
    <text evidence="3 5">Together with its co-chaperonin GroES, plays an essential role in assisting protein folding. The GroEL-GroES system forms a nano-cage that allows encapsulation of the non-native substrate proteins and provides a physical environment optimized to promote and accelerate protein folding.</text>
</comment>
<dbReference type="PANTHER" id="PTHR45633">
    <property type="entry name" value="60 KDA HEAT SHOCK PROTEIN, MITOCHONDRIAL"/>
    <property type="match status" value="1"/>
</dbReference>
<dbReference type="NCBIfam" id="NF009489">
    <property type="entry name" value="PRK12851.1"/>
    <property type="match status" value="1"/>
</dbReference>
<comment type="subcellular location">
    <subcellularLocation>
        <location evidence="3">Cytoplasm</location>
    </subcellularLocation>
</comment>
<dbReference type="Gene3D" id="3.30.260.10">
    <property type="entry name" value="TCP-1-like chaperonin intermediate domain"/>
    <property type="match status" value="1"/>
</dbReference>
<keyword evidence="3" id="KW-0547">Nucleotide-binding</keyword>
<dbReference type="RefSeq" id="WP_259313070.1">
    <property type="nucleotide sequence ID" value="NZ_CP087164.1"/>
</dbReference>
<evidence type="ECO:0000313" key="6">
    <source>
        <dbReference type="EMBL" id="UGS39062.1"/>
    </source>
</evidence>
<dbReference type="CDD" id="cd03344">
    <property type="entry name" value="GroEL"/>
    <property type="match status" value="1"/>
</dbReference>
<dbReference type="SUPFAM" id="SSF54849">
    <property type="entry name" value="GroEL-intermediate domain like"/>
    <property type="match status" value="1"/>
</dbReference>
<reference evidence="6" key="1">
    <citation type="journal article" date="2022" name="Int. J. Syst. Evol. Microbiol.">
        <title>Pseudomonas aegrilactucae sp. nov. and Pseudomonas morbosilactucae sp. nov., pathogens causing bacterial rot of lettuce in Japan.</title>
        <authorList>
            <person name="Sawada H."/>
            <person name="Fujikawa T."/>
            <person name="Satou M."/>
        </authorList>
    </citation>
    <scope>NUCLEOTIDE SEQUENCE</scope>
    <source>
        <strain evidence="6">0166_1</strain>
    </source>
</reference>
<evidence type="ECO:0000313" key="7">
    <source>
        <dbReference type="Proteomes" id="UP001162834"/>
    </source>
</evidence>
<comment type="caution">
    <text evidence="3">Lacks conserved residue(s) required for the propagation of feature annotation.</text>
</comment>
<gene>
    <name evidence="3 6" type="primary">groL</name>
    <name evidence="3" type="synonym">groEL</name>
    <name evidence="6" type="ORF">DSM104329_05494</name>
</gene>
<dbReference type="EMBL" id="CP087164">
    <property type="protein sequence ID" value="UGS39062.1"/>
    <property type="molecule type" value="Genomic_DNA"/>
</dbReference>
<dbReference type="NCBIfam" id="TIGR02348">
    <property type="entry name" value="GroEL"/>
    <property type="match status" value="1"/>
</dbReference>
<dbReference type="InterPro" id="IPR027410">
    <property type="entry name" value="TCP-1-like_intermed_sf"/>
</dbReference>
<dbReference type="NCBIfam" id="NF000592">
    <property type="entry name" value="PRK00013.1"/>
    <property type="match status" value="1"/>
</dbReference>
<dbReference type="KEGG" id="sbae:DSM104329_05494"/>
<keyword evidence="3" id="KW-0413">Isomerase</keyword>
<keyword evidence="7" id="KW-1185">Reference proteome</keyword>
<dbReference type="PRINTS" id="PR00298">
    <property type="entry name" value="CHAPERONIN60"/>
</dbReference>
<dbReference type="GO" id="GO:0016853">
    <property type="term" value="F:isomerase activity"/>
    <property type="evidence" value="ECO:0007669"/>
    <property type="project" value="UniProtKB-KW"/>
</dbReference>
<keyword evidence="3" id="KW-0963">Cytoplasm</keyword>
<name>A0A9E6Y2G1_9ACTN</name>
<dbReference type="GO" id="GO:0051082">
    <property type="term" value="F:unfolded protein binding"/>
    <property type="evidence" value="ECO:0007669"/>
    <property type="project" value="UniProtKB-UniRule"/>
</dbReference>
<evidence type="ECO:0000256" key="1">
    <source>
        <dbReference type="ARBA" id="ARBA00006607"/>
    </source>
</evidence>
<dbReference type="SUPFAM" id="SSF52029">
    <property type="entry name" value="GroEL apical domain-like"/>
    <property type="match status" value="1"/>
</dbReference>
<keyword evidence="2 3" id="KW-0143">Chaperone</keyword>
<feature type="binding site" evidence="3">
    <location>
        <begin position="87"/>
        <end position="91"/>
    </location>
    <ligand>
        <name>ATP</name>
        <dbReference type="ChEBI" id="CHEBI:30616"/>
    </ligand>
</feature>
<dbReference type="GO" id="GO:0005524">
    <property type="term" value="F:ATP binding"/>
    <property type="evidence" value="ECO:0007669"/>
    <property type="project" value="UniProtKB-UniRule"/>
</dbReference>
<dbReference type="NCBIfam" id="NF009488">
    <property type="entry name" value="PRK12850.1"/>
    <property type="match status" value="1"/>
</dbReference>
<evidence type="ECO:0000256" key="3">
    <source>
        <dbReference type="HAMAP-Rule" id="MF_00600"/>
    </source>
</evidence>
<accession>A0A9E6Y2G1</accession>
<evidence type="ECO:0000256" key="2">
    <source>
        <dbReference type="ARBA" id="ARBA00023186"/>
    </source>
</evidence>
<dbReference type="FunFam" id="3.50.7.10:FF:000001">
    <property type="entry name" value="60 kDa chaperonin"/>
    <property type="match status" value="1"/>
</dbReference>
<dbReference type="GO" id="GO:0140662">
    <property type="term" value="F:ATP-dependent protein folding chaperone"/>
    <property type="evidence" value="ECO:0007669"/>
    <property type="project" value="InterPro"/>
</dbReference>
<feature type="binding site" evidence="3">
    <location>
        <position position="494"/>
    </location>
    <ligand>
        <name>ATP</name>
        <dbReference type="ChEBI" id="CHEBI:30616"/>
    </ligand>
</feature>
<sequence>MAHKELKYDVEARNALQAGVDAVANAVKVTLGPKGRYVVLDKKFGAPTITNDGVTIAREIEVEDVFQNQGAQLVREVATATNDVAGDGTTTATVLAQAIVREGLKNVAAGANPLGLKRGIELAVNQIVDAIKEMSTEVSGKDQIARVATISAGDEEIGDVIADAIEKVGKDGVVNVEEGQTFGMDLEFTEGMQFDKGYISPYMVTDQDRMEAVLEDPYILIANQKIGSVRDLLPVLEQVIQSGKPLLIIAEDVEGEALATLVVNKLRGTFTGVAVKAPGFGDRRKRMLEDIAILSGAEVITEDLGLKLENTQVSQLGRARRVVVAKDNTTVVDGAGDTDAIKGRINQIKSEIETTDSDFDREKLQERLAKLSGGVAVVKVGAATETEMKEKKHRVEDALQATRAALEEGIVPGGGVALLRASAKVTPDAFEDDERTGAKIVLRALEEPMRQIAFNAGLEGSVVVNDVRKARGKNEGLNAANGEIVDLVKAGVIDPAMVTRSALQNAASIAKNILTTEAIVAEIPDKDSGGGGGMPDMSGMM</sequence>
<keyword evidence="3" id="KW-0067">ATP-binding</keyword>
<evidence type="ECO:0000256" key="5">
    <source>
        <dbReference type="RuleBase" id="RU000419"/>
    </source>
</evidence>
<dbReference type="InterPro" id="IPR001844">
    <property type="entry name" value="Cpn60/GroEL"/>
</dbReference>
<proteinExistence type="inferred from homology"/>
<dbReference type="EC" id="5.6.1.7" evidence="3"/>
<dbReference type="GO" id="GO:0042026">
    <property type="term" value="P:protein refolding"/>
    <property type="evidence" value="ECO:0007669"/>
    <property type="project" value="UniProtKB-UniRule"/>
</dbReference>
<feature type="binding site" evidence="3">
    <location>
        <begin position="30"/>
        <end position="33"/>
    </location>
    <ligand>
        <name>ATP</name>
        <dbReference type="ChEBI" id="CHEBI:30616"/>
    </ligand>
</feature>
<dbReference type="Pfam" id="PF00118">
    <property type="entry name" value="Cpn60_TCP1"/>
    <property type="match status" value="1"/>
</dbReference>
<comment type="similarity">
    <text evidence="1 3 4">Belongs to the chaperonin (HSP60) family.</text>
</comment>
<evidence type="ECO:0000256" key="4">
    <source>
        <dbReference type="RuleBase" id="RU000418"/>
    </source>
</evidence>
<dbReference type="NCBIfam" id="NF009487">
    <property type="entry name" value="PRK12849.1"/>
    <property type="match status" value="1"/>
</dbReference>
<dbReference type="InterPro" id="IPR027413">
    <property type="entry name" value="GROEL-like_equatorial_sf"/>
</dbReference>
<protein>
    <recommendedName>
        <fullName evidence="3">Chaperonin GroEL</fullName>
        <ecNumber evidence="3">5.6.1.7</ecNumber>
    </recommendedName>
    <alternativeName>
        <fullName evidence="3">60 kDa chaperonin</fullName>
    </alternativeName>
    <alternativeName>
        <fullName evidence="3">Chaperonin-60</fullName>
        <shortName evidence="3">Cpn60</shortName>
    </alternativeName>
</protein>
<dbReference type="InterPro" id="IPR002423">
    <property type="entry name" value="Cpn60/GroEL/TCP-1"/>
</dbReference>
<dbReference type="InterPro" id="IPR027409">
    <property type="entry name" value="GroEL-like_apical_dom_sf"/>
</dbReference>
<dbReference type="SUPFAM" id="SSF48592">
    <property type="entry name" value="GroEL equatorial domain-like"/>
    <property type="match status" value="1"/>
</dbReference>
<dbReference type="Gene3D" id="1.10.560.10">
    <property type="entry name" value="GroEL-like equatorial domain"/>
    <property type="match status" value="1"/>
</dbReference>
<dbReference type="Gene3D" id="3.50.7.10">
    <property type="entry name" value="GroEL"/>
    <property type="match status" value="1"/>
</dbReference>
<feature type="binding site" evidence="3">
    <location>
        <begin position="478"/>
        <end position="480"/>
    </location>
    <ligand>
        <name>ATP</name>
        <dbReference type="ChEBI" id="CHEBI:30616"/>
    </ligand>
</feature>
<feature type="binding site" evidence="3">
    <location>
        <position position="414"/>
    </location>
    <ligand>
        <name>ATP</name>
        <dbReference type="ChEBI" id="CHEBI:30616"/>
    </ligand>
</feature>
<dbReference type="AlphaFoldDB" id="A0A9E6Y2G1"/>
<organism evidence="6 7">
    <name type="scientific">Capillimicrobium parvum</name>
    <dbReference type="NCBI Taxonomy" id="2884022"/>
    <lineage>
        <taxon>Bacteria</taxon>
        <taxon>Bacillati</taxon>
        <taxon>Actinomycetota</taxon>
        <taxon>Thermoleophilia</taxon>
        <taxon>Solirubrobacterales</taxon>
        <taxon>Capillimicrobiaceae</taxon>
        <taxon>Capillimicrobium</taxon>
    </lineage>
</organism>
<comment type="subunit">
    <text evidence="3 5">Forms a cylinder of 14 subunits composed of two heptameric rings stacked back-to-back. Interacts with the co-chaperonin GroES.</text>
</comment>
<dbReference type="HAMAP" id="MF_00600">
    <property type="entry name" value="CH60"/>
    <property type="match status" value="1"/>
</dbReference>
<dbReference type="GO" id="GO:0005737">
    <property type="term" value="C:cytoplasm"/>
    <property type="evidence" value="ECO:0007669"/>
    <property type="project" value="UniProtKB-SubCell"/>
</dbReference>
<dbReference type="GO" id="GO:0009408">
    <property type="term" value="P:response to heat"/>
    <property type="evidence" value="ECO:0007669"/>
    <property type="project" value="UniProtKB-ARBA"/>
</dbReference>
<dbReference type="Proteomes" id="UP001162834">
    <property type="component" value="Chromosome"/>
</dbReference>